<dbReference type="AlphaFoldDB" id="A0AAV7J0N8"/>
<name>A0AAV7J0N8_COTGL</name>
<keyword evidence="3" id="KW-1185">Reference proteome</keyword>
<keyword evidence="1" id="KW-1133">Transmembrane helix</keyword>
<sequence>MLAEEKQQTELYYRESSPLLRADTANALFSFLFVLFSAAYSSPVYRPRARLYTVCRASVTMFSVLEFLFAQFFSLFGDQLGLSSCSWVFLLLRLIFRLWMLDVQVQTTGYGELNALDLIRWIKESCVTEIKYCDKRSWKS</sequence>
<accession>A0AAV7J0N8</accession>
<evidence type="ECO:0000313" key="2">
    <source>
        <dbReference type="EMBL" id="KAH0564149.1"/>
    </source>
</evidence>
<comment type="caution">
    <text evidence="2">The sequence shown here is derived from an EMBL/GenBank/DDBJ whole genome shotgun (WGS) entry which is preliminary data.</text>
</comment>
<organism evidence="2 3">
    <name type="scientific">Cotesia glomerata</name>
    <name type="common">Lepidopteran parasitic wasp</name>
    <name type="synonym">Apanteles glomeratus</name>
    <dbReference type="NCBI Taxonomy" id="32391"/>
    <lineage>
        <taxon>Eukaryota</taxon>
        <taxon>Metazoa</taxon>
        <taxon>Ecdysozoa</taxon>
        <taxon>Arthropoda</taxon>
        <taxon>Hexapoda</taxon>
        <taxon>Insecta</taxon>
        <taxon>Pterygota</taxon>
        <taxon>Neoptera</taxon>
        <taxon>Endopterygota</taxon>
        <taxon>Hymenoptera</taxon>
        <taxon>Apocrita</taxon>
        <taxon>Ichneumonoidea</taxon>
        <taxon>Braconidae</taxon>
        <taxon>Microgastrinae</taxon>
        <taxon>Cotesia</taxon>
    </lineage>
</organism>
<dbReference type="EMBL" id="JAHXZJ010000002">
    <property type="protein sequence ID" value="KAH0564149.1"/>
    <property type="molecule type" value="Genomic_DNA"/>
</dbReference>
<feature type="transmembrane region" description="Helical" evidence="1">
    <location>
        <begin position="24"/>
        <end position="42"/>
    </location>
</feature>
<protein>
    <submittedName>
        <fullName evidence="2">Uncharacterized protein</fullName>
    </submittedName>
</protein>
<gene>
    <name evidence="2" type="ORF">KQX54_009739</name>
</gene>
<keyword evidence="1" id="KW-0472">Membrane</keyword>
<feature type="transmembrane region" description="Helical" evidence="1">
    <location>
        <begin position="54"/>
        <end position="73"/>
    </location>
</feature>
<keyword evidence="1" id="KW-0812">Transmembrane</keyword>
<dbReference type="Proteomes" id="UP000826195">
    <property type="component" value="Unassembled WGS sequence"/>
</dbReference>
<evidence type="ECO:0000256" key="1">
    <source>
        <dbReference type="SAM" id="Phobius"/>
    </source>
</evidence>
<reference evidence="2 3" key="1">
    <citation type="journal article" date="2021" name="J. Hered.">
        <title>A chromosome-level genome assembly of the parasitoid wasp, Cotesia glomerata (Hymenoptera: Braconidae).</title>
        <authorList>
            <person name="Pinto B.J."/>
            <person name="Weis J.J."/>
            <person name="Gamble T."/>
            <person name="Ode P.J."/>
            <person name="Paul R."/>
            <person name="Zaspel J.M."/>
        </authorList>
    </citation>
    <scope>NUCLEOTIDE SEQUENCE [LARGE SCALE GENOMIC DNA]</scope>
    <source>
        <strain evidence="2">CgM1</strain>
    </source>
</reference>
<evidence type="ECO:0000313" key="3">
    <source>
        <dbReference type="Proteomes" id="UP000826195"/>
    </source>
</evidence>
<feature type="transmembrane region" description="Helical" evidence="1">
    <location>
        <begin position="79"/>
        <end position="96"/>
    </location>
</feature>
<proteinExistence type="predicted"/>